<dbReference type="GO" id="GO:0016491">
    <property type="term" value="F:oxidoreductase activity"/>
    <property type="evidence" value="ECO:0007669"/>
    <property type="project" value="UniProtKB-KW"/>
</dbReference>
<gene>
    <name evidence="2" type="ORF">ABHF33_00940</name>
</gene>
<dbReference type="PANTHER" id="PTHR30543">
    <property type="entry name" value="CHROMATE REDUCTASE"/>
    <property type="match status" value="1"/>
</dbReference>
<dbReference type="SUPFAM" id="SSF52218">
    <property type="entry name" value="Flavoproteins"/>
    <property type="match status" value="1"/>
</dbReference>
<dbReference type="AlphaFoldDB" id="A0AAU7FB08"/>
<evidence type="ECO:0000313" key="2">
    <source>
        <dbReference type="EMBL" id="XBM00881.1"/>
    </source>
</evidence>
<dbReference type="InterPro" id="IPR050712">
    <property type="entry name" value="NAD(P)H-dep_reductase"/>
</dbReference>
<dbReference type="KEGG" id="cmav:ABHF33_00940"/>
<accession>A0AAU7FB08</accession>
<dbReference type="RefSeq" id="WP_348945208.1">
    <property type="nucleotide sequence ID" value="NZ_CP157355.1"/>
</dbReference>
<sequence>MAYLVFSGSTRRNSYHTHLAHAAVDQLDQSGQAYTLLDLADYPLPIYDGDIEAAGLPENARTLRQIFARHHGLVIANPEYNGSITPLLKNVLDWVSRKDDSVKDIEPYAGKTALLLATSPGSLAGQRAIRHTREILTSLNAIVLPQHVAVPTASQAFAPNGELIDEKQKAALKTQLNALIQLTEKLAD</sequence>
<organism evidence="2">
    <name type="scientific">Chitinibacter mangrovi</name>
    <dbReference type="NCBI Taxonomy" id="3153927"/>
    <lineage>
        <taxon>Bacteria</taxon>
        <taxon>Pseudomonadati</taxon>
        <taxon>Pseudomonadota</taxon>
        <taxon>Betaproteobacteria</taxon>
        <taxon>Neisseriales</taxon>
        <taxon>Chitinibacteraceae</taxon>
        <taxon>Chitinibacter</taxon>
    </lineage>
</organism>
<dbReference type="InterPro" id="IPR029039">
    <property type="entry name" value="Flavoprotein-like_sf"/>
</dbReference>
<dbReference type="Gene3D" id="3.40.50.360">
    <property type="match status" value="1"/>
</dbReference>
<dbReference type="GO" id="GO:0005829">
    <property type="term" value="C:cytosol"/>
    <property type="evidence" value="ECO:0007669"/>
    <property type="project" value="TreeGrafter"/>
</dbReference>
<dbReference type="EMBL" id="CP157355">
    <property type="protein sequence ID" value="XBM00881.1"/>
    <property type="molecule type" value="Genomic_DNA"/>
</dbReference>
<protein>
    <submittedName>
        <fullName evidence="2">NAD(P)H-dependent oxidoreductase</fullName>
        <ecNumber evidence="2">1.-.-.-</ecNumber>
    </submittedName>
</protein>
<dbReference type="EC" id="1.-.-.-" evidence="2"/>
<proteinExistence type="predicted"/>
<dbReference type="GO" id="GO:0010181">
    <property type="term" value="F:FMN binding"/>
    <property type="evidence" value="ECO:0007669"/>
    <property type="project" value="TreeGrafter"/>
</dbReference>
<feature type="domain" description="NADPH-dependent FMN reductase-like" evidence="1">
    <location>
        <begin position="2"/>
        <end position="153"/>
    </location>
</feature>
<dbReference type="Pfam" id="PF03358">
    <property type="entry name" value="FMN_red"/>
    <property type="match status" value="1"/>
</dbReference>
<name>A0AAU7FB08_9NEIS</name>
<dbReference type="PANTHER" id="PTHR30543:SF21">
    <property type="entry name" value="NAD(P)H-DEPENDENT FMN REDUCTASE LOT6"/>
    <property type="match status" value="1"/>
</dbReference>
<evidence type="ECO:0000259" key="1">
    <source>
        <dbReference type="Pfam" id="PF03358"/>
    </source>
</evidence>
<reference evidence="2" key="1">
    <citation type="submission" date="2024-05" db="EMBL/GenBank/DDBJ databases">
        <authorList>
            <person name="Yang L."/>
            <person name="Pan L."/>
        </authorList>
    </citation>
    <scope>NUCLEOTIDE SEQUENCE</scope>
    <source>
        <strain evidence="2">FCG-7</strain>
    </source>
</reference>
<dbReference type="InterPro" id="IPR005025">
    <property type="entry name" value="FMN_Rdtase-like_dom"/>
</dbReference>
<keyword evidence="2" id="KW-0560">Oxidoreductase</keyword>